<organism evidence="1 2">
    <name type="scientific">Desulfovibrio gilichinskyi</name>
    <dbReference type="NCBI Taxonomy" id="1519643"/>
    <lineage>
        <taxon>Bacteria</taxon>
        <taxon>Pseudomonadati</taxon>
        <taxon>Thermodesulfobacteriota</taxon>
        <taxon>Desulfovibrionia</taxon>
        <taxon>Desulfovibrionales</taxon>
        <taxon>Desulfovibrionaceae</taxon>
        <taxon>Desulfovibrio</taxon>
    </lineage>
</organism>
<evidence type="ECO:0000313" key="1">
    <source>
        <dbReference type="EMBL" id="SME96766.1"/>
    </source>
</evidence>
<protein>
    <submittedName>
        <fullName evidence="1">Uncharacterized protein</fullName>
    </submittedName>
</protein>
<reference evidence="2" key="1">
    <citation type="submission" date="2017-04" db="EMBL/GenBank/DDBJ databases">
        <authorList>
            <person name="Varghese N."/>
            <person name="Submissions S."/>
        </authorList>
    </citation>
    <scope>NUCLEOTIDE SEQUENCE [LARGE SCALE GENOMIC DNA]</scope>
    <source>
        <strain evidence="2">K3S</strain>
    </source>
</reference>
<proteinExistence type="predicted"/>
<accession>A0A1X7CHL4</accession>
<dbReference type="RefSeq" id="WP_085098933.1">
    <property type="nucleotide sequence ID" value="NZ_FWZU01000001.1"/>
</dbReference>
<sequence length="117" mass="13203">MHIFTAIDGQVLELKNGGYIITLPSDATKGQVVLLETALYALHAKFHSEFVEKGKTQAFTKSESLRESTSERELPEECAEFKAKLEGYIRVFKEVGFSEEDASLHALSKLEVRNDYF</sequence>
<keyword evidence="2" id="KW-1185">Reference proteome</keyword>
<dbReference type="Proteomes" id="UP000192906">
    <property type="component" value="Unassembled WGS sequence"/>
</dbReference>
<dbReference type="AlphaFoldDB" id="A0A1X7CHL4"/>
<gene>
    <name evidence="1" type="ORF">SAMN06295933_0915</name>
</gene>
<name>A0A1X7CHL4_9BACT</name>
<evidence type="ECO:0000313" key="2">
    <source>
        <dbReference type="Proteomes" id="UP000192906"/>
    </source>
</evidence>
<dbReference type="EMBL" id="FWZU01000001">
    <property type="protein sequence ID" value="SME96766.1"/>
    <property type="molecule type" value="Genomic_DNA"/>
</dbReference>